<sequence length="305" mass="35509">MKICIVLSFFAVLSCSFICSAQQIDTAGARNIQLDSFVVKSGFNMNSFIKRVQNDTTFYKAFKSMHLVPFNAVNSFTAFDKKGRVIASMHTNAQQRLNAKRCRTTTFSNQTVTGDFYKKDKKTINYYTAELFYNLFYSDKPVCNQNDIVAGSMVLKDKSRMEKNKYELKQLIFNPGSKVEGVPFMGDKASIFDADEVDKYDLKISQEVYDSEEVYVFNVTPKPEYKNKVVYNELKTWFRRSDYSIVARDYSLSFNTLFYDFDVHMKVRMRLMNNKLYPTLIDYDGNWSVATQGRERMRVVMKIAY</sequence>
<keyword evidence="3" id="KW-1185">Reference proteome</keyword>
<proteinExistence type="predicted"/>
<organism evidence="2 3">
    <name type="scientific">Flavipsychrobacter stenotrophus</name>
    <dbReference type="NCBI Taxonomy" id="2077091"/>
    <lineage>
        <taxon>Bacteria</taxon>
        <taxon>Pseudomonadati</taxon>
        <taxon>Bacteroidota</taxon>
        <taxon>Chitinophagia</taxon>
        <taxon>Chitinophagales</taxon>
        <taxon>Chitinophagaceae</taxon>
        <taxon>Flavipsychrobacter</taxon>
    </lineage>
</organism>
<dbReference type="RefSeq" id="WP_105037117.1">
    <property type="nucleotide sequence ID" value="NZ_PPSL01000001.1"/>
</dbReference>
<comment type="caution">
    <text evidence="2">The sequence shown here is derived from an EMBL/GenBank/DDBJ whole genome shotgun (WGS) entry which is preliminary data.</text>
</comment>
<dbReference type="PROSITE" id="PS51257">
    <property type="entry name" value="PROKAR_LIPOPROTEIN"/>
    <property type="match status" value="1"/>
</dbReference>
<dbReference type="OrthoDB" id="650691at2"/>
<dbReference type="EMBL" id="PPSL01000001">
    <property type="protein sequence ID" value="PQJ12233.1"/>
    <property type="molecule type" value="Genomic_DNA"/>
</dbReference>
<protein>
    <submittedName>
        <fullName evidence="2">Uncharacterized protein</fullName>
    </submittedName>
</protein>
<accession>A0A2S7SZ51</accession>
<reference evidence="2 3" key="1">
    <citation type="submission" date="2018-01" db="EMBL/GenBank/DDBJ databases">
        <title>A novel member of the phylum Bacteroidetes isolated from glacier ice.</title>
        <authorList>
            <person name="Liu Q."/>
            <person name="Xin Y.-H."/>
        </authorList>
    </citation>
    <scope>NUCLEOTIDE SEQUENCE [LARGE SCALE GENOMIC DNA]</scope>
    <source>
        <strain evidence="2 3">RB1R16</strain>
    </source>
</reference>
<feature type="chain" id="PRO_5015541754" evidence="1">
    <location>
        <begin position="22"/>
        <end position="305"/>
    </location>
</feature>
<dbReference type="AlphaFoldDB" id="A0A2S7SZ51"/>
<keyword evidence="1" id="KW-0732">Signal</keyword>
<evidence type="ECO:0000313" key="3">
    <source>
        <dbReference type="Proteomes" id="UP000239872"/>
    </source>
</evidence>
<gene>
    <name evidence="2" type="ORF">CJD36_000285</name>
</gene>
<evidence type="ECO:0000313" key="2">
    <source>
        <dbReference type="EMBL" id="PQJ12233.1"/>
    </source>
</evidence>
<dbReference type="Proteomes" id="UP000239872">
    <property type="component" value="Unassembled WGS sequence"/>
</dbReference>
<evidence type="ECO:0000256" key="1">
    <source>
        <dbReference type="SAM" id="SignalP"/>
    </source>
</evidence>
<name>A0A2S7SZ51_9BACT</name>
<feature type="signal peptide" evidence="1">
    <location>
        <begin position="1"/>
        <end position="21"/>
    </location>
</feature>